<name>A0A814QXC4_9BILA</name>
<keyword evidence="6" id="KW-0539">Nucleus</keyword>
<evidence type="ECO:0000256" key="5">
    <source>
        <dbReference type="ARBA" id="ARBA00023163"/>
    </source>
</evidence>
<dbReference type="GO" id="GO:0000978">
    <property type="term" value="F:RNA polymerase II cis-regulatory region sequence-specific DNA binding"/>
    <property type="evidence" value="ECO:0007669"/>
    <property type="project" value="TreeGrafter"/>
</dbReference>
<evidence type="ECO:0000256" key="1">
    <source>
        <dbReference type="ARBA" id="ARBA00004123"/>
    </source>
</evidence>
<proteinExistence type="inferred from homology"/>
<keyword evidence="5" id="KW-0804">Transcription</keyword>
<keyword evidence="4" id="KW-0010">Activator</keyword>
<dbReference type="GO" id="GO:0046982">
    <property type="term" value="F:protein heterodimerization activity"/>
    <property type="evidence" value="ECO:0007669"/>
    <property type="project" value="InterPro"/>
</dbReference>
<keyword evidence="2" id="KW-0805">Transcription regulation</keyword>
<comment type="subcellular location">
    <subcellularLocation>
        <location evidence="1">Nucleus</location>
    </subcellularLocation>
</comment>
<dbReference type="GO" id="GO:0001228">
    <property type="term" value="F:DNA-binding transcription activator activity, RNA polymerase II-specific"/>
    <property type="evidence" value="ECO:0007669"/>
    <property type="project" value="TreeGrafter"/>
</dbReference>
<accession>A0A814QXC4</accession>
<evidence type="ECO:0000256" key="9">
    <source>
        <dbReference type="ARBA" id="ARBA00038129"/>
    </source>
</evidence>
<dbReference type="InterPro" id="IPR009072">
    <property type="entry name" value="Histone-fold"/>
</dbReference>
<dbReference type="OrthoDB" id="1272441at2759"/>
<organism evidence="14 15">
    <name type="scientific">Brachionus calyciflorus</name>
    <dbReference type="NCBI Taxonomy" id="104777"/>
    <lineage>
        <taxon>Eukaryota</taxon>
        <taxon>Metazoa</taxon>
        <taxon>Spiralia</taxon>
        <taxon>Gnathifera</taxon>
        <taxon>Rotifera</taxon>
        <taxon>Eurotatoria</taxon>
        <taxon>Monogononta</taxon>
        <taxon>Pseudotrocha</taxon>
        <taxon>Ploima</taxon>
        <taxon>Brachionidae</taxon>
        <taxon>Brachionus</taxon>
    </lineage>
</organism>
<dbReference type="PANTHER" id="PTHR10252">
    <property type="entry name" value="HISTONE-LIKE TRANSCRIPTION FACTOR CCAAT-RELATED"/>
    <property type="match status" value="1"/>
</dbReference>
<evidence type="ECO:0000256" key="11">
    <source>
        <dbReference type="ARBA" id="ARBA00042333"/>
    </source>
</evidence>
<comment type="similarity">
    <text evidence="9">Belongs to the NFYC/HAP5 subunit family.</text>
</comment>
<feature type="domain" description="Core Histone H2A/H2B/H3" evidence="13">
    <location>
        <begin position="26"/>
        <end position="101"/>
    </location>
</feature>
<dbReference type="PANTHER" id="PTHR10252:SF8">
    <property type="entry name" value="NUCLEAR TRANSCRIPTION FACTOR Y SUBUNIT GAMMA"/>
    <property type="match status" value="1"/>
</dbReference>
<evidence type="ECO:0000313" key="14">
    <source>
        <dbReference type="EMBL" id="CAF1125837.1"/>
    </source>
</evidence>
<dbReference type="AlphaFoldDB" id="A0A814QXC4"/>
<evidence type="ECO:0000313" key="15">
    <source>
        <dbReference type="Proteomes" id="UP000663879"/>
    </source>
</evidence>
<evidence type="ECO:0000256" key="8">
    <source>
        <dbReference type="ARBA" id="ARBA00025911"/>
    </source>
</evidence>
<reference evidence="14" key="1">
    <citation type="submission" date="2021-02" db="EMBL/GenBank/DDBJ databases">
        <authorList>
            <person name="Nowell W R."/>
        </authorList>
    </citation>
    <scope>NUCLEOTIDE SEQUENCE</scope>
    <source>
        <strain evidence="14">Ploen Becks lab</strain>
    </source>
</reference>
<evidence type="ECO:0000256" key="6">
    <source>
        <dbReference type="ARBA" id="ARBA00023242"/>
    </source>
</evidence>
<comment type="subunit">
    <text evidence="8">Heterotrimeric transcription factor composed of three components, NF-YA, NF-YB and NF-YC. NF-YB and NF-YC must interact and dimerize for NF-YA association and DNA binding.</text>
</comment>
<keyword evidence="3" id="KW-0238">DNA-binding</keyword>
<gene>
    <name evidence="14" type="ORF">OXX778_LOCUS22249</name>
</gene>
<evidence type="ECO:0000256" key="3">
    <source>
        <dbReference type="ARBA" id="ARBA00023125"/>
    </source>
</evidence>
<dbReference type="SUPFAM" id="SSF47113">
    <property type="entry name" value="Histone-fold"/>
    <property type="match status" value="1"/>
</dbReference>
<evidence type="ECO:0000256" key="2">
    <source>
        <dbReference type="ARBA" id="ARBA00023015"/>
    </source>
</evidence>
<dbReference type="CDD" id="cd22908">
    <property type="entry name" value="HFD_NFYC-like"/>
    <property type="match status" value="1"/>
</dbReference>
<sequence>MDYVAGASSEAINLLETFWPRITREVHNLASTDFKNPELPLARIKKIMKLDDEVKMISAEAPIIFAKAAEIFIQEVTIRSWLHTEDNKRRTLQRNDVALAISKYDQFDFLIDIVPREEIKPSKKESHSPNASTNATSLNLQNATVLNTLDQNTASILSAINGSAAGGTVLATGNQGANGNVQYFFALPTNNGAQTATTTSSNGLPLQLQGLQTIQGLPANIQGLQTIQGIQGLQGAQIILANGQQTLFS</sequence>
<comment type="caution">
    <text evidence="14">The sequence shown here is derived from an EMBL/GenBank/DDBJ whole genome shotgun (WGS) entry which is preliminary data.</text>
</comment>
<evidence type="ECO:0000256" key="4">
    <source>
        <dbReference type="ARBA" id="ARBA00023159"/>
    </source>
</evidence>
<dbReference type="GO" id="GO:0016602">
    <property type="term" value="C:CCAAT-binding factor complex"/>
    <property type="evidence" value="ECO:0007669"/>
    <property type="project" value="TreeGrafter"/>
</dbReference>
<dbReference type="FunFam" id="1.10.20.10:FF:000006">
    <property type="entry name" value="Nuclear transcription factor Y subunit gamma"/>
    <property type="match status" value="1"/>
</dbReference>
<protein>
    <recommendedName>
        <fullName evidence="10">Nuclear transcription factor Y subunit gamma</fullName>
    </recommendedName>
    <alternativeName>
        <fullName evidence="11">CAAT box DNA-binding protein subunit C</fullName>
    </alternativeName>
    <alternativeName>
        <fullName evidence="12">Nuclear transcription factor Y subunit C</fullName>
    </alternativeName>
</protein>
<evidence type="ECO:0000256" key="12">
    <source>
        <dbReference type="ARBA" id="ARBA00042663"/>
    </source>
</evidence>
<evidence type="ECO:0000256" key="10">
    <source>
        <dbReference type="ARBA" id="ARBA00040590"/>
    </source>
</evidence>
<feature type="non-terminal residue" evidence="14">
    <location>
        <position position="1"/>
    </location>
</feature>
<dbReference type="EMBL" id="CAJNOC010009186">
    <property type="protein sequence ID" value="CAF1125837.1"/>
    <property type="molecule type" value="Genomic_DNA"/>
</dbReference>
<keyword evidence="15" id="KW-1185">Reference proteome</keyword>
<dbReference type="Pfam" id="PF00125">
    <property type="entry name" value="Histone"/>
    <property type="match status" value="1"/>
</dbReference>
<dbReference type="InterPro" id="IPR007125">
    <property type="entry name" value="H2A/H2B/H3"/>
</dbReference>
<comment type="function">
    <text evidence="7">Component of the sequence-specific heterotrimeric transcription factor (NF-Y) which specifically recognizes a 5'-CCAAT-3' box motif found in the promoters of its target genes. NF-Y can function as both an activator and a repressor, depending on its interacting cofactors.</text>
</comment>
<dbReference type="InterPro" id="IPR050568">
    <property type="entry name" value="Transcr_DNA_Rep_Reg"/>
</dbReference>
<dbReference type="Gene3D" id="1.10.20.10">
    <property type="entry name" value="Histone, subunit A"/>
    <property type="match status" value="1"/>
</dbReference>
<evidence type="ECO:0000256" key="7">
    <source>
        <dbReference type="ARBA" id="ARBA00025263"/>
    </source>
</evidence>
<evidence type="ECO:0000259" key="13">
    <source>
        <dbReference type="Pfam" id="PF00125"/>
    </source>
</evidence>
<dbReference type="Proteomes" id="UP000663879">
    <property type="component" value="Unassembled WGS sequence"/>
</dbReference>